<dbReference type="PROSITE" id="PS00963">
    <property type="entry name" value="RIBOSOMAL_S2_2"/>
    <property type="match status" value="1"/>
</dbReference>
<evidence type="ECO:0000256" key="3">
    <source>
        <dbReference type="ARBA" id="ARBA00023274"/>
    </source>
</evidence>
<dbReference type="EMBL" id="RSAS01000842">
    <property type="protein sequence ID" value="RRR66585.1"/>
    <property type="molecule type" value="Genomic_DNA"/>
</dbReference>
<dbReference type="SUPFAM" id="SSF52313">
    <property type="entry name" value="Ribosomal protein S2"/>
    <property type="match status" value="1"/>
</dbReference>
<dbReference type="HAMAP" id="MF_00291_B">
    <property type="entry name" value="Ribosomal_uS2_B"/>
    <property type="match status" value="1"/>
</dbReference>
<reference evidence="7 8" key="1">
    <citation type="submission" date="2018-12" db="EMBL/GenBank/DDBJ databases">
        <title>Genome Sequence of Candidatus Viridilinea halotolerans isolated from saline sulfide-rich spring.</title>
        <authorList>
            <person name="Grouzdev D.S."/>
            <person name="Burganskaya E.I."/>
            <person name="Krutkina M.S."/>
            <person name="Sukhacheva M.V."/>
            <person name="Gorlenko V.M."/>
        </authorList>
    </citation>
    <scope>NUCLEOTIDE SEQUENCE [LARGE SCALE GENOMIC DNA]</scope>
    <source>
        <strain evidence="7">Chok-6</strain>
    </source>
</reference>
<evidence type="ECO:0000313" key="7">
    <source>
        <dbReference type="EMBL" id="RRR66585.1"/>
    </source>
</evidence>
<dbReference type="InterPro" id="IPR005706">
    <property type="entry name" value="Ribosomal_uS2_bac/mit/plastid"/>
</dbReference>
<sequence>MTQTATQRVVSIKELLEAGAHFGHQTNRWNPKMRRYIFTARNGIHIIDLQKTVQGLTDAYRFIADLTARGEKVLFVGTKKQAQEAIAEEATRAGQYYITQRWLGGTLTNFTTMKARLKLLADLEAQRDRGDFARLTKAEGLKLEEKIGKLNRVFSGLKTMDRLPTAIFIIDPHKEVLAVKEAATVGIPVVAMVDTNCNPDPIDYVIPCNDDAIRGIRLMTSKIADAALEGQHRRESAQS</sequence>
<dbReference type="PANTHER" id="PTHR12534">
    <property type="entry name" value="30S RIBOSOMAL PROTEIN S2 PROKARYOTIC AND ORGANELLAR"/>
    <property type="match status" value="1"/>
</dbReference>
<dbReference type="PROSITE" id="PS00962">
    <property type="entry name" value="RIBOSOMAL_S2_1"/>
    <property type="match status" value="1"/>
</dbReference>
<dbReference type="InterPro" id="IPR001865">
    <property type="entry name" value="Ribosomal_uS2"/>
</dbReference>
<evidence type="ECO:0000256" key="4">
    <source>
        <dbReference type="ARBA" id="ARBA00035256"/>
    </source>
</evidence>
<dbReference type="GO" id="GO:0022627">
    <property type="term" value="C:cytosolic small ribosomal subunit"/>
    <property type="evidence" value="ECO:0007669"/>
    <property type="project" value="TreeGrafter"/>
</dbReference>
<dbReference type="GO" id="GO:0003735">
    <property type="term" value="F:structural constituent of ribosome"/>
    <property type="evidence" value="ECO:0007669"/>
    <property type="project" value="InterPro"/>
</dbReference>
<dbReference type="Pfam" id="PF00318">
    <property type="entry name" value="Ribosomal_S2"/>
    <property type="match status" value="1"/>
</dbReference>
<evidence type="ECO:0000256" key="2">
    <source>
        <dbReference type="ARBA" id="ARBA00022980"/>
    </source>
</evidence>
<dbReference type="InterPro" id="IPR018130">
    <property type="entry name" value="Ribosomal_uS2_CS"/>
</dbReference>
<evidence type="ECO:0000313" key="8">
    <source>
        <dbReference type="Proteomes" id="UP000280307"/>
    </source>
</evidence>
<protein>
    <recommendedName>
        <fullName evidence="4 5">Small ribosomal subunit protein uS2</fullName>
    </recommendedName>
</protein>
<keyword evidence="3 5" id="KW-0687">Ribonucleoprotein</keyword>
<evidence type="ECO:0000256" key="1">
    <source>
        <dbReference type="ARBA" id="ARBA00006242"/>
    </source>
</evidence>
<dbReference type="Gene3D" id="1.10.287.610">
    <property type="entry name" value="Helix hairpin bin"/>
    <property type="match status" value="1"/>
</dbReference>
<comment type="similarity">
    <text evidence="1 5 6">Belongs to the universal ribosomal protein uS2 family.</text>
</comment>
<evidence type="ECO:0000256" key="5">
    <source>
        <dbReference type="HAMAP-Rule" id="MF_00291"/>
    </source>
</evidence>
<proteinExistence type="inferred from homology"/>
<comment type="caution">
    <text evidence="7">The sequence shown here is derived from an EMBL/GenBank/DDBJ whole genome shotgun (WGS) entry which is preliminary data.</text>
</comment>
<dbReference type="NCBIfam" id="TIGR01011">
    <property type="entry name" value="rpsB_bact"/>
    <property type="match status" value="1"/>
</dbReference>
<dbReference type="Proteomes" id="UP000280307">
    <property type="component" value="Unassembled WGS sequence"/>
</dbReference>
<dbReference type="CDD" id="cd01425">
    <property type="entry name" value="RPS2"/>
    <property type="match status" value="1"/>
</dbReference>
<evidence type="ECO:0000256" key="6">
    <source>
        <dbReference type="RuleBase" id="RU003631"/>
    </source>
</evidence>
<keyword evidence="2 5" id="KW-0689">Ribosomal protein</keyword>
<dbReference type="InterPro" id="IPR023591">
    <property type="entry name" value="Ribosomal_uS2_flav_dom_sf"/>
</dbReference>
<accession>A0A426TS21</accession>
<organism evidence="7 8">
    <name type="scientific">Candidatus Viridilinea halotolerans</name>
    <dbReference type="NCBI Taxonomy" id="2491704"/>
    <lineage>
        <taxon>Bacteria</taxon>
        <taxon>Bacillati</taxon>
        <taxon>Chloroflexota</taxon>
        <taxon>Chloroflexia</taxon>
        <taxon>Chloroflexales</taxon>
        <taxon>Chloroflexineae</taxon>
        <taxon>Oscillochloridaceae</taxon>
        <taxon>Candidatus Viridilinea</taxon>
    </lineage>
</organism>
<gene>
    <name evidence="5 7" type="primary">rpsB</name>
    <name evidence="7" type="ORF">EI684_20510</name>
</gene>
<dbReference type="Gene3D" id="3.40.50.10490">
    <property type="entry name" value="Glucose-6-phosphate isomerase like protein, domain 1"/>
    <property type="match status" value="1"/>
</dbReference>
<dbReference type="GO" id="GO:0006412">
    <property type="term" value="P:translation"/>
    <property type="evidence" value="ECO:0007669"/>
    <property type="project" value="UniProtKB-UniRule"/>
</dbReference>
<dbReference type="AlphaFoldDB" id="A0A426TS21"/>
<name>A0A426TS21_9CHLR</name>
<dbReference type="PANTHER" id="PTHR12534:SF0">
    <property type="entry name" value="SMALL RIBOSOMAL SUBUNIT PROTEIN US2M"/>
    <property type="match status" value="1"/>
</dbReference>
<dbReference type="PRINTS" id="PR00395">
    <property type="entry name" value="RIBOSOMALS2"/>
</dbReference>